<dbReference type="OrthoDB" id="66881at2759"/>
<reference evidence="8 9" key="1">
    <citation type="submission" date="2018-05" db="EMBL/GenBank/DDBJ databases">
        <title>Whole genome sequencing for identification of molecular markers to develop diagnostic detection tools for the regulated plant pathogen Lachnellula willkommii.</title>
        <authorList>
            <person name="Giroux E."/>
            <person name="Bilodeau G."/>
        </authorList>
    </citation>
    <scope>NUCLEOTIDE SEQUENCE [LARGE SCALE GENOMIC DNA]</scope>
    <source>
        <strain evidence="8 9">CBS 625.97</strain>
    </source>
</reference>
<protein>
    <submittedName>
        <fullName evidence="8">FAD-binding monooxygenase ausC</fullName>
    </submittedName>
</protein>
<dbReference type="GO" id="GO:0004497">
    <property type="term" value="F:monooxygenase activity"/>
    <property type="evidence" value="ECO:0007669"/>
    <property type="project" value="UniProtKB-KW"/>
</dbReference>
<comment type="caution">
    <text evidence="8">The sequence shown here is derived from an EMBL/GenBank/DDBJ whole genome shotgun (WGS) entry which is preliminary data.</text>
</comment>
<dbReference type="SUPFAM" id="SSF51905">
    <property type="entry name" value="FAD/NAD(P)-binding domain"/>
    <property type="match status" value="1"/>
</dbReference>
<dbReference type="EMBL" id="QGMG01000722">
    <property type="protein sequence ID" value="TVY51843.1"/>
    <property type="molecule type" value="Genomic_DNA"/>
</dbReference>
<evidence type="ECO:0000256" key="5">
    <source>
        <dbReference type="ARBA" id="ARBA00022857"/>
    </source>
</evidence>
<evidence type="ECO:0000256" key="1">
    <source>
        <dbReference type="ARBA" id="ARBA00001974"/>
    </source>
</evidence>
<evidence type="ECO:0000256" key="6">
    <source>
        <dbReference type="ARBA" id="ARBA00023002"/>
    </source>
</evidence>
<keyword evidence="4" id="KW-0274">FAD</keyword>
<dbReference type="Proteomes" id="UP000481288">
    <property type="component" value="Unassembled WGS sequence"/>
</dbReference>
<dbReference type="InterPro" id="IPR036188">
    <property type="entry name" value="FAD/NAD-bd_sf"/>
</dbReference>
<sequence length="642" mass="72380">MDLTSAEAVHHKSVTNINSFEVEERYGKERAKRLRDDGVDQFIDISSSEKYQHFQKDPWAEESSVKNVCEMFPNNRCHVLIVGAGWGGLLYAVRMIEAGVKPADIRIIDTAGGFGGTWYYNRYPGLSCDIESYIYLPLLEETGYIPKHRYAHGEEIREYANLVAEKYKITDSAVFLTKAEKMEWDESSKEWQVELMQRKAEPLVLNIRASFVAMVNGVLSWPKLPGIPGILDYHGDVFHSSRWEYSVTGGAPEDPTLDKLQNKRVAIIGTGATAVQLAPYVARSAKHLYVIQRTPAAVDVREQWKTDPDWFQKEVATSQGWQRERSRNFHQHFTTAQLPTLNLVNDEWTRAQGMVPIAGNPDPRSPKLPEDLPAYMKMLNDIDLPRQTRIRARVDDIVTDPIIGEKLKPWYPTWCKRPCFQDNGYLEIFNRKNVTLVDTGARGLDRIAEESIIVDDKSYPVDMIIFATGFRPPYGGTPAEKANLKIIGRNGLSMTDEWESNGPSTLHGIIDCNFPNLFLSGPWQASTSGNFLFNDDALAKHAAYVLAGAKRRTDGKAFSVVPTSAAVEDWSMQVLLRSAPMAAIIGCTPSYFNLEGALDCTLPQEQMKIARSGLWGHGIEDFLKHIEEWREEGTMKGIKVEL</sequence>
<name>A0A7D8UP94_9HELO</name>
<keyword evidence="9" id="KW-1185">Reference proteome</keyword>
<keyword evidence="5" id="KW-0521">NADP</keyword>
<dbReference type="InterPro" id="IPR050775">
    <property type="entry name" value="FAD-binding_Monooxygenases"/>
</dbReference>
<dbReference type="AlphaFoldDB" id="A0A7D8UP94"/>
<dbReference type="PRINTS" id="PR00411">
    <property type="entry name" value="PNDRDTASEI"/>
</dbReference>
<evidence type="ECO:0000256" key="2">
    <source>
        <dbReference type="ARBA" id="ARBA00010139"/>
    </source>
</evidence>
<proteinExistence type="inferred from homology"/>
<keyword evidence="8" id="KW-0503">Monooxygenase</keyword>
<dbReference type="PANTHER" id="PTHR43098">
    <property type="entry name" value="L-ORNITHINE N(5)-MONOOXYGENASE-RELATED"/>
    <property type="match status" value="1"/>
</dbReference>
<organism evidence="8 9">
    <name type="scientific">Lachnellula cervina</name>
    <dbReference type="NCBI Taxonomy" id="1316786"/>
    <lineage>
        <taxon>Eukaryota</taxon>
        <taxon>Fungi</taxon>
        <taxon>Dikarya</taxon>
        <taxon>Ascomycota</taxon>
        <taxon>Pezizomycotina</taxon>
        <taxon>Leotiomycetes</taxon>
        <taxon>Helotiales</taxon>
        <taxon>Lachnaceae</taxon>
        <taxon>Lachnellula</taxon>
    </lineage>
</organism>
<dbReference type="PRINTS" id="PR00368">
    <property type="entry name" value="FADPNR"/>
</dbReference>
<comment type="similarity">
    <text evidence="2">Belongs to the FAD-binding monooxygenase family.</text>
</comment>
<dbReference type="Pfam" id="PF07992">
    <property type="entry name" value="Pyr_redox_2"/>
    <property type="match status" value="1"/>
</dbReference>
<dbReference type="PANTHER" id="PTHR43098:SF2">
    <property type="entry name" value="FAD-BINDING MONOOXYGENASE AUSB-RELATED"/>
    <property type="match status" value="1"/>
</dbReference>
<accession>A0A7D8UP94</accession>
<evidence type="ECO:0000256" key="4">
    <source>
        <dbReference type="ARBA" id="ARBA00022827"/>
    </source>
</evidence>
<gene>
    <name evidence="8" type="primary">ausC</name>
    <name evidence="8" type="ORF">LCER1_G007751</name>
</gene>
<evidence type="ECO:0000256" key="3">
    <source>
        <dbReference type="ARBA" id="ARBA00022630"/>
    </source>
</evidence>
<evidence type="ECO:0000313" key="9">
    <source>
        <dbReference type="Proteomes" id="UP000481288"/>
    </source>
</evidence>
<evidence type="ECO:0000313" key="8">
    <source>
        <dbReference type="EMBL" id="TVY51843.1"/>
    </source>
</evidence>
<keyword evidence="3" id="KW-0285">Flavoprotein</keyword>
<feature type="domain" description="FAD/NAD(P)-binding" evidence="7">
    <location>
        <begin position="78"/>
        <end position="298"/>
    </location>
</feature>
<comment type="cofactor">
    <cofactor evidence="1">
        <name>FAD</name>
        <dbReference type="ChEBI" id="CHEBI:57692"/>
    </cofactor>
</comment>
<evidence type="ECO:0000259" key="7">
    <source>
        <dbReference type="Pfam" id="PF07992"/>
    </source>
</evidence>
<keyword evidence="6" id="KW-0560">Oxidoreductase</keyword>
<dbReference type="Gene3D" id="3.50.50.60">
    <property type="entry name" value="FAD/NAD(P)-binding domain"/>
    <property type="match status" value="3"/>
</dbReference>
<dbReference type="InterPro" id="IPR023753">
    <property type="entry name" value="FAD/NAD-binding_dom"/>
</dbReference>